<name>A0A366DYM9_9BACI</name>
<sequence>MYLVFDIGGTFVKHAWMTADGEMLADGKFETPYDSPQDLVNKMADLFFQNSNQVKGIAVSCPGTIDVDTGVVYYGGSLRYLHNYNLAKALQEKCQVPVSIENDGKSAALAEWWLGSVKGYRNAVVVILGTGLGGGLIINDKLHRGKDLQAGEFSLLMDCVNQENNKASVAGTSGSAINMINQIAEQKQFDKNDGETAFRYINDGDKEATTIFNHYCKRIAFWILNIQYIIDPDIIAIGGGISVQPIVLKGINQAIEALKQANPFHQAKPHVVTCAFQNAANLYGALYHHLNQHN</sequence>
<dbReference type="Gene3D" id="3.30.420.40">
    <property type="match status" value="2"/>
</dbReference>
<dbReference type="EMBL" id="QNRI01000009">
    <property type="protein sequence ID" value="RBO95210.1"/>
    <property type="molecule type" value="Genomic_DNA"/>
</dbReference>
<evidence type="ECO:0000256" key="1">
    <source>
        <dbReference type="ARBA" id="ARBA00006479"/>
    </source>
</evidence>
<dbReference type="GO" id="GO:0016301">
    <property type="term" value="F:kinase activity"/>
    <property type="evidence" value="ECO:0007669"/>
    <property type="project" value="UniProtKB-KW"/>
</dbReference>
<dbReference type="InterPro" id="IPR000600">
    <property type="entry name" value="ROK"/>
</dbReference>
<comment type="similarity">
    <text evidence="1">Belongs to the ROK (NagC/XylR) family.</text>
</comment>
<dbReference type="Pfam" id="PF00480">
    <property type="entry name" value="ROK"/>
    <property type="match status" value="1"/>
</dbReference>
<dbReference type="STRING" id="200904.GCA_900168775_03438"/>
<keyword evidence="2" id="KW-0418">Kinase</keyword>
<accession>A0A366DYM9</accession>
<protein>
    <submittedName>
        <fullName evidence="2">Putative NBD/HSP70 family sugar kinase</fullName>
    </submittedName>
</protein>
<dbReference type="OrthoDB" id="9795247at2"/>
<keyword evidence="3" id="KW-1185">Reference proteome</keyword>
<organism evidence="2 3">
    <name type="scientific">Paraliobacillus ryukyuensis</name>
    <dbReference type="NCBI Taxonomy" id="200904"/>
    <lineage>
        <taxon>Bacteria</taxon>
        <taxon>Bacillati</taxon>
        <taxon>Bacillota</taxon>
        <taxon>Bacilli</taxon>
        <taxon>Bacillales</taxon>
        <taxon>Bacillaceae</taxon>
        <taxon>Paraliobacillus</taxon>
    </lineage>
</organism>
<dbReference type="AlphaFoldDB" id="A0A366DYM9"/>
<proteinExistence type="inferred from homology"/>
<dbReference type="PANTHER" id="PTHR18964">
    <property type="entry name" value="ROK (REPRESSOR, ORF, KINASE) FAMILY"/>
    <property type="match status" value="1"/>
</dbReference>
<reference evidence="2 3" key="1">
    <citation type="submission" date="2018-06" db="EMBL/GenBank/DDBJ databases">
        <title>Genomic Encyclopedia of Type Strains, Phase IV (KMG-IV): sequencing the most valuable type-strain genomes for metagenomic binning, comparative biology and taxonomic classification.</title>
        <authorList>
            <person name="Goeker M."/>
        </authorList>
    </citation>
    <scope>NUCLEOTIDE SEQUENCE [LARGE SCALE GENOMIC DNA]</scope>
    <source>
        <strain evidence="2 3">DSM 15140</strain>
    </source>
</reference>
<dbReference type="RefSeq" id="WP_113869559.1">
    <property type="nucleotide sequence ID" value="NZ_BAABQN010000006.1"/>
</dbReference>
<dbReference type="InterPro" id="IPR043129">
    <property type="entry name" value="ATPase_NBD"/>
</dbReference>
<gene>
    <name evidence="2" type="ORF">DES48_10947</name>
</gene>
<dbReference type="PANTHER" id="PTHR18964:SF170">
    <property type="entry name" value="SUGAR KINASE"/>
    <property type="match status" value="1"/>
</dbReference>
<dbReference type="CDD" id="cd24152">
    <property type="entry name" value="ASKHA_NBD_ROK-like"/>
    <property type="match status" value="1"/>
</dbReference>
<evidence type="ECO:0000313" key="3">
    <source>
        <dbReference type="Proteomes" id="UP000252254"/>
    </source>
</evidence>
<comment type="caution">
    <text evidence="2">The sequence shown here is derived from an EMBL/GenBank/DDBJ whole genome shotgun (WGS) entry which is preliminary data.</text>
</comment>
<dbReference type="SUPFAM" id="SSF53067">
    <property type="entry name" value="Actin-like ATPase domain"/>
    <property type="match status" value="1"/>
</dbReference>
<dbReference type="Proteomes" id="UP000252254">
    <property type="component" value="Unassembled WGS sequence"/>
</dbReference>
<evidence type="ECO:0000313" key="2">
    <source>
        <dbReference type="EMBL" id="RBO95210.1"/>
    </source>
</evidence>
<keyword evidence="2" id="KW-0808">Transferase</keyword>